<reference evidence="2 3" key="1">
    <citation type="submission" date="2016-11" db="EMBL/GenBank/DDBJ databases">
        <authorList>
            <person name="Jaros S."/>
            <person name="Januszkiewicz K."/>
            <person name="Wedrychowicz H."/>
        </authorList>
    </citation>
    <scope>NUCLEOTIDE SEQUENCE [LARGE SCALE GENOMIC DNA]</scope>
    <source>
        <strain evidence="2 3">DSM 25661</strain>
    </source>
</reference>
<sequence>MFFTLLNLLWLYAEKALGWHDESIGMYSIYSMALSLPLIAIVYLCIREKNEKIYHHKIDWRKAFISGAIFSGIVAGFSPVPVFVLGEYVSPEFFNKAVITAVENGTEQSSAETLYNMGAFTRQAMFGNLATGVFWSAIIALFFKKKESN</sequence>
<dbReference type="Proteomes" id="UP000184462">
    <property type="component" value="Unassembled WGS sequence"/>
</dbReference>
<keyword evidence="1" id="KW-0472">Membrane</keyword>
<feature type="transmembrane region" description="Helical" evidence="1">
    <location>
        <begin position="28"/>
        <end position="46"/>
    </location>
</feature>
<dbReference type="InterPro" id="IPR025250">
    <property type="entry name" value="DUF4199"/>
</dbReference>
<gene>
    <name evidence="2" type="ORF">SAMN05444278_10919</name>
</gene>
<evidence type="ECO:0000313" key="3">
    <source>
        <dbReference type="Proteomes" id="UP000184462"/>
    </source>
</evidence>
<dbReference type="Pfam" id="PF13858">
    <property type="entry name" value="DUF4199"/>
    <property type="match status" value="1"/>
</dbReference>
<evidence type="ECO:0008006" key="4">
    <source>
        <dbReference type="Google" id="ProtNLM"/>
    </source>
</evidence>
<protein>
    <recommendedName>
        <fullName evidence="4">DUF4199 domain-containing protein</fullName>
    </recommendedName>
</protein>
<dbReference type="EMBL" id="FQTW01000009">
    <property type="protein sequence ID" value="SHE93111.1"/>
    <property type="molecule type" value="Genomic_DNA"/>
</dbReference>
<keyword evidence="1" id="KW-1133">Transmembrane helix</keyword>
<feature type="transmembrane region" description="Helical" evidence="1">
    <location>
        <begin position="67"/>
        <end position="86"/>
    </location>
</feature>
<proteinExistence type="predicted"/>
<accession>A0A1M4XI89</accession>
<organism evidence="2 3">
    <name type="scientific">Psychroflexus salarius</name>
    <dbReference type="NCBI Taxonomy" id="1155689"/>
    <lineage>
        <taxon>Bacteria</taxon>
        <taxon>Pseudomonadati</taxon>
        <taxon>Bacteroidota</taxon>
        <taxon>Flavobacteriia</taxon>
        <taxon>Flavobacteriales</taxon>
        <taxon>Flavobacteriaceae</taxon>
        <taxon>Psychroflexus</taxon>
    </lineage>
</organism>
<keyword evidence="3" id="KW-1185">Reference proteome</keyword>
<keyword evidence="1" id="KW-0812">Transmembrane</keyword>
<feature type="transmembrane region" description="Helical" evidence="1">
    <location>
        <begin position="124"/>
        <end position="143"/>
    </location>
</feature>
<dbReference type="STRING" id="1155689.SAMN05444278_10919"/>
<name>A0A1M4XI89_9FLAO</name>
<evidence type="ECO:0000313" key="2">
    <source>
        <dbReference type="EMBL" id="SHE93111.1"/>
    </source>
</evidence>
<dbReference type="AlphaFoldDB" id="A0A1M4XI89"/>
<evidence type="ECO:0000256" key="1">
    <source>
        <dbReference type="SAM" id="Phobius"/>
    </source>
</evidence>